<evidence type="ECO:0000256" key="4">
    <source>
        <dbReference type="ARBA" id="ARBA00022475"/>
    </source>
</evidence>
<keyword evidence="9" id="KW-0375">Hydrogen ion transport</keyword>
<dbReference type="InterPro" id="IPR002898">
    <property type="entry name" value="MotA_ExbB_proton_chnl"/>
</dbReference>
<dbReference type="PANTHER" id="PTHR30433:SF4">
    <property type="entry name" value="MOTILITY PROTEIN A"/>
    <property type="match status" value="1"/>
</dbReference>
<dbReference type="KEGG" id="bomb:GT348_09030"/>
<dbReference type="GO" id="GO:0006935">
    <property type="term" value="P:chemotaxis"/>
    <property type="evidence" value="ECO:0007669"/>
    <property type="project" value="UniProtKB-KW"/>
</dbReference>
<dbReference type="GO" id="GO:1902600">
    <property type="term" value="P:proton transmembrane transport"/>
    <property type="evidence" value="ECO:0007669"/>
    <property type="project" value="UniProtKB-KW"/>
</dbReference>
<evidence type="ECO:0000256" key="5">
    <source>
        <dbReference type="ARBA" id="ARBA00022500"/>
    </source>
</evidence>
<evidence type="ECO:0000256" key="6">
    <source>
        <dbReference type="ARBA" id="ARBA00022519"/>
    </source>
</evidence>
<evidence type="ECO:0000256" key="7">
    <source>
        <dbReference type="ARBA" id="ARBA00022692"/>
    </source>
</evidence>
<gene>
    <name evidence="16" type="primary">motA</name>
    <name evidence="16" type="ORF">GT348_09030</name>
</gene>
<comment type="similarity">
    <text evidence="2">Belongs to the MotA family.</text>
</comment>
<dbReference type="RefSeq" id="WP_160619547.1">
    <property type="nucleotide sequence ID" value="NZ_CP047653.1"/>
</dbReference>
<dbReference type="Pfam" id="PF01618">
    <property type="entry name" value="MotA_ExbB"/>
    <property type="match status" value="1"/>
</dbReference>
<name>A0A6P1NIY5_9PROT</name>
<feature type="domain" description="MotA/TolQ/ExbB proton channel" evidence="14">
    <location>
        <begin position="138"/>
        <end position="234"/>
    </location>
</feature>
<sequence>MLFIGGLIFAFVCVFGSFTLSGGALGPLLTSIPFEGLTIIGSSIGIFLMTNSFKTIKTLPRYLMLVFRGPSYGKQNYMDLLALLYRLLRQANMKGFTSLEDHFESPMESSIFDLSPRIKRDARVRNLICDYLRLISMNLDESYQLDEVMSEELKKDLHEDLQMSECIQSIADALPALGIVAAVLGVINTMSAISKPPAILGEMIAGALVGTFLGVLCAYTVAGPLATRMKTVVKLDNHYYNVVRTVLVSFVQGQPPQVCVEIGRKDIPKEFMPAFSEVDSMVSELTR</sequence>
<feature type="transmembrane region" description="Helical" evidence="13">
    <location>
        <begin position="173"/>
        <end position="193"/>
    </location>
</feature>
<evidence type="ECO:0000313" key="16">
    <source>
        <dbReference type="EMBL" id="QHI96490.1"/>
    </source>
</evidence>
<dbReference type="PROSITE" id="PS01307">
    <property type="entry name" value="MOTA"/>
    <property type="match status" value="1"/>
</dbReference>
<keyword evidence="16" id="KW-0614">Plasmid</keyword>
<evidence type="ECO:0000313" key="17">
    <source>
        <dbReference type="Proteomes" id="UP000463975"/>
    </source>
</evidence>
<evidence type="ECO:0000256" key="8">
    <source>
        <dbReference type="ARBA" id="ARBA00022779"/>
    </source>
</evidence>
<dbReference type="Proteomes" id="UP000463975">
    <property type="component" value="Plasmid unnamed1"/>
</dbReference>
<feature type="transmembrane region" description="Helical" evidence="13">
    <location>
        <begin position="32"/>
        <end position="53"/>
    </location>
</feature>
<evidence type="ECO:0000256" key="10">
    <source>
        <dbReference type="ARBA" id="ARBA00022989"/>
    </source>
</evidence>
<keyword evidence="17" id="KW-1185">Reference proteome</keyword>
<evidence type="ECO:0000256" key="1">
    <source>
        <dbReference type="ARBA" id="ARBA00004429"/>
    </source>
</evidence>
<dbReference type="EMBL" id="CP047653">
    <property type="protein sequence ID" value="QHI96490.1"/>
    <property type="molecule type" value="Genomic_DNA"/>
</dbReference>
<dbReference type="GO" id="GO:0005886">
    <property type="term" value="C:plasma membrane"/>
    <property type="evidence" value="ECO:0007669"/>
    <property type="project" value="UniProtKB-SubCell"/>
</dbReference>
<comment type="subcellular location">
    <subcellularLocation>
        <location evidence="1">Cell inner membrane</location>
        <topology evidence="1">Multi-pass membrane protein</topology>
    </subcellularLocation>
</comment>
<keyword evidence="6" id="KW-0997">Cell inner membrane</keyword>
<keyword evidence="10 13" id="KW-1133">Transmembrane helix</keyword>
<dbReference type="Pfam" id="PF20560">
    <property type="entry name" value="MotA_N"/>
    <property type="match status" value="1"/>
</dbReference>
<evidence type="ECO:0000259" key="15">
    <source>
        <dbReference type="Pfam" id="PF20560"/>
    </source>
</evidence>
<dbReference type="AlphaFoldDB" id="A0A6P1NIY5"/>
<dbReference type="PANTHER" id="PTHR30433">
    <property type="entry name" value="CHEMOTAXIS PROTEIN MOTA"/>
    <property type="match status" value="1"/>
</dbReference>
<accession>A0A6P1NIY5</accession>
<protein>
    <submittedName>
        <fullName evidence="16">Flagellar motor stator protein MotA</fullName>
    </submittedName>
</protein>
<reference evidence="16 17" key="1">
    <citation type="submission" date="2020-01" db="EMBL/GenBank/DDBJ databases">
        <title>Genome sequencing of strain KACC 21507.</title>
        <authorList>
            <person name="Heo J."/>
            <person name="Kim S.-J."/>
            <person name="Kim J.-S."/>
            <person name="Hong S.-B."/>
            <person name="Kwon S.-W."/>
        </authorList>
    </citation>
    <scope>NUCLEOTIDE SEQUENCE [LARGE SCALE GENOMIC DNA]</scope>
    <source>
        <strain evidence="16 17">KACC 21507</strain>
        <plasmid evidence="16 17">unnamed1</plasmid>
    </source>
</reference>
<feature type="transmembrane region" description="Helical" evidence="13">
    <location>
        <begin position="199"/>
        <end position="222"/>
    </location>
</feature>
<evidence type="ECO:0000256" key="12">
    <source>
        <dbReference type="ARBA" id="ARBA00023136"/>
    </source>
</evidence>
<keyword evidence="11" id="KW-0406">Ion transport</keyword>
<keyword evidence="16" id="KW-0966">Cell projection</keyword>
<dbReference type="InterPro" id="IPR046786">
    <property type="entry name" value="MotA_N"/>
</dbReference>
<dbReference type="NCBIfam" id="TIGR03818">
    <property type="entry name" value="MotA1"/>
    <property type="match status" value="1"/>
</dbReference>
<dbReference type="GO" id="GO:0071978">
    <property type="term" value="P:bacterial-type flagellum-dependent swarming motility"/>
    <property type="evidence" value="ECO:0007669"/>
    <property type="project" value="InterPro"/>
</dbReference>
<dbReference type="InterPro" id="IPR047055">
    <property type="entry name" value="MotA-like"/>
</dbReference>
<dbReference type="InterPro" id="IPR022522">
    <property type="entry name" value="Flagellar_motor_stator_MotA"/>
</dbReference>
<evidence type="ECO:0000256" key="3">
    <source>
        <dbReference type="ARBA" id="ARBA00022448"/>
    </source>
</evidence>
<evidence type="ECO:0000259" key="14">
    <source>
        <dbReference type="Pfam" id="PF01618"/>
    </source>
</evidence>
<evidence type="ECO:0000256" key="11">
    <source>
        <dbReference type="ARBA" id="ARBA00023065"/>
    </source>
</evidence>
<keyword evidence="4" id="KW-1003">Cell membrane</keyword>
<evidence type="ECO:0000256" key="2">
    <source>
        <dbReference type="ARBA" id="ARBA00008038"/>
    </source>
</evidence>
<keyword evidence="8" id="KW-0283">Flagellar rotation</keyword>
<dbReference type="InterPro" id="IPR000540">
    <property type="entry name" value="Flag_MotA_CS"/>
</dbReference>
<evidence type="ECO:0000256" key="13">
    <source>
        <dbReference type="SAM" id="Phobius"/>
    </source>
</evidence>
<keyword evidence="12 13" id="KW-0472">Membrane</keyword>
<keyword evidence="3" id="KW-0813">Transport</keyword>
<keyword evidence="16" id="KW-0282">Flagellum</keyword>
<geneLocation type="plasmid" evidence="16 17">
    <name>unnamed1</name>
</geneLocation>
<keyword evidence="16" id="KW-0969">Cilium</keyword>
<evidence type="ECO:0000256" key="9">
    <source>
        <dbReference type="ARBA" id="ARBA00022781"/>
    </source>
</evidence>
<keyword evidence="7 13" id="KW-0812">Transmembrane</keyword>
<proteinExistence type="inferred from homology"/>
<keyword evidence="5" id="KW-0145">Chemotaxis</keyword>
<organism evidence="16 17">
    <name type="scientific">Aristophania vespae</name>
    <dbReference type="NCBI Taxonomy" id="2697033"/>
    <lineage>
        <taxon>Bacteria</taxon>
        <taxon>Pseudomonadati</taxon>
        <taxon>Pseudomonadota</taxon>
        <taxon>Alphaproteobacteria</taxon>
        <taxon>Acetobacterales</taxon>
        <taxon>Acetobacteraceae</taxon>
        <taxon>Aristophania</taxon>
    </lineage>
</organism>
<feature type="domain" description="Motility protein A N-terminal" evidence="15">
    <location>
        <begin position="5"/>
        <end position="95"/>
    </location>
</feature>